<proteinExistence type="inferred from homology"/>
<evidence type="ECO:0000256" key="7">
    <source>
        <dbReference type="SAM" id="MobiDB-lite"/>
    </source>
</evidence>
<dbReference type="OrthoDB" id="6132182at2759"/>
<feature type="transmembrane region" description="Helical" evidence="8">
    <location>
        <begin position="82"/>
        <end position="102"/>
    </location>
</feature>
<evidence type="ECO:0000256" key="2">
    <source>
        <dbReference type="ARBA" id="ARBA00022448"/>
    </source>
</evidence>
<evidence type="ECO:0000256" key="6">
    <source>
        <dbReference type="ARBA" id="ARBA00037968"/>
    </source>
</evidence>
<evidence type="ECO:0008006" key="11">
    <source>
        <dbReference type="Google" id="ProtNLM"/>
    </source>
</evidence>
<reference evidence="9 10" key="1">
    <citation type="journal article" date="2017" name="Biotechnol. Biofuels">
        <title>Differential beta-glucosidase expression as a function of carbon source availability in Talaromyces amestolkiae: a genomic and proteomic approach.</title>
        <authorList>
            <person name="de Eugenio L.I."/>
            <person name="Mendez-Liter J.A."/>
            <person name="Nieto-Dominguez M."/>
            <person name="Alonso L."/>
            <person name="Gil-Munoz J."/>
            <person name="Barriuso J."/>
            <person name="Prieto A."/>
            <person name="Martinez M.J."/>
        </authorList>
    </citation>
    <scope>NUCLEOTIDE SEQUENCE [LARGE SCALE GENOMIC DNA]</scope>
    <source>
        <strain evidence="9 10">CIB</strain>
    </source>
</reference>
<dbReference type="InterPro" id="IPR011701">
    <property type="entry name" value="MFS"/>
</dbReference>
<feature type="transmembrane region" description="Helical" evidence="8">
    <location>
        <begin position="415"/>
        <end position="440"/>
    </location>
</feature>
<evidence type="ECO:0000313" key="10">
    <source>
        <dbReference type="Proteomes" id="UP000249363"/>
    </source>
</evidence>
<feature type="transmembrane region" description="Helical" evidence="8">
    <location>
        <begin position="273"/>
        <end position="293"/>
    </location>
</feature>
<dbReference type="Proteomes" id="UP000249363">
    <property type="component" value="Unassembled WGS sequence"/>
</dbReference>
<dbReference type="PANTHER" id="PTHR43791">
    <property type="entry name" value="PERMEASE-RELATED"/>
    <property type="match status" value="1"/>
</dbReference>
<feature type="transmembrane region" description="Helical" evidence="8">
    <location>
        <begin position="452"/>
        <end position="472"/>
    </location>
</feature>
<name>A0A364KNH6_TALAM</name>
<dbReference type="Gene3D" id="1.20.1250.20">
    <property type="entry name" value="MFS general substrate transporter like domains"/>
    <property type="match status" value="2"/>
</dbReference>
<feature type="region of interest" description="Disordered" evidence="7">
    <location>
        <begin position="483"/>
        <end position="508"/>
    </location>
</feature>
<evidence type="ECO:0000313" key="9">
    <source>
        <dbReference type="EMBL" id="RAO65085.1"/>
    </source>
</evidence>
<comment type="caution">
    <text evidence="9">The sequence shown here is derived from an EMBL/GenBank/DDBJ whole genome shotgun (WGS) entry which is preliminary data.</text>
</comment>
<dbReference type="GO" id="GO:0022857">
    <property type="term" value="F:transmembrane transporter activity"/>
    <property type="evidence" value="ECO:0007669"/>
    <property type="project" value="InterPro"/>
</dbReference>
<dbReference type="AlphaFoldDB" id="A0A364KNH6"/>
<dbReference type="Pfam" id="PF07690">
    <property type="entry name" value="MFS_1"/>
    <property type="match status" value="1"/>
</dbReference>
<organism evidence="9 10">
    <name type="scientific">Talaromyces amestolkiae</name>
    <dbReference type="NCBI Taxonomy" id="1196081"/>
    <lineage>
        <taxon>Eukaryota</taxon>
        <taxon>Fungi</taxon>
        <taxon>Dikarya</taxon>
        <taxon>Ascomycota</taxon>
        <taxon>Pezizomycotina</taxon>
        <taxon>Eurotiomycetes</taxon>
        <taxon>Eurotiomycetidae</taxon>
        <taxon>Eurotiales</taxon>
        <taxon>Trichocomaceae</taxon>
        <taxon>Talaromyces</taxon>
        <taxon>Talaromyces sect. Talaromyces</taxon>
    </lineage>
</organism>
<evidence type="ECO:0000256" key="1">
    <source>
        <dbReference type="ARBA" id="ARBA00004141"/>
    </source>
</evidence>
<dbReference type="EMBL" id="MIKG01000001">
    <property type="protein sequence ID" value="RAO65085.1"/>
    <property type="molecule type" value="Genomic_DNA"/>
</dbReference>
<dbReference type="RefSeq" id="XP_040729602.1">
    <property type="nucleotide sequence ID" value="XM_040873095.1"/>
</dbReference>
<dbReference type="GeneID" id="63790314"/>
<evidence type="ECO:0000256" key="5">
    <source>
        <dbReference type="ARBA" id="ARBA00023136"/>
    </source>
</evidence>
<keyword evidence="5 8" id="KW-0472">Membrane</keyword>
<protein>
    <recommendedName>
        <fullName evidence="11">Major facilitator superfamily (MFS) profile domain-containing protein</fullName>
    </recommendedName>
</protein>
<keyword evidence="4 8" id="KW-1133">Transmembrane helix</keyword>
<sequence length="508" mass="57682">MSEIKPKQPKLTLFGVIKEIFNWYPAEYPSHERKLLFKLDVSILVFACLCFFVKYLDQTNISNAYVSGLKEDFSLNGNQLNYFNVCYYTAYVVFQVPGLLLLSRPKLARWLLPTLEVLWGICTFAQSRVTNANQLYALRFLVGMLEAPVFAGTHFILGSWYSGPELFKRAGMWFICNPLGSMVSGYLQAAAYTNLSGVGGMPGWRWLFIIDGIFTIPVALIGYFVFPGIPDSPKPFYLTDEDIALAKERSKRFKIRRPGKLDLDVFKRTVKRWHIWIFVFCYMYVPPLLAISWKVAYENSCMIISSYPFSYMNLWLKAEGTYSVAQINKLPTVTYGVQIVASWLGTTLAAVYPSWVIFGIASVCCLFSTLCMIIWNIPTGLKFFAWYLFGLTGCLSPILYSTVNSIVKNDSEERALILGSMMTIGYSFQIWVPLLIFPTAGPYGAPRWKKGWPVTFTFLSLLLIGFITSLVLHRRETKKTAIDASSDVGSNDEEDTGEIVVSEQYDKR</sequence>
<dbReference type="GO" id="GO:0016020">
    <property type="term" value="C:membrane"/>
    <property type="evidence" value="ECO:0007669"/>
    <property type="project" value="UniProtKB-SubCell"/>
</dbReference>
<feature type="transmembrane region" description="Helical" evidence="8">
    <location>
        <begin position="204"/>
        <end position="226"/>
    </location>
</feature>
<comment type="similarity">
    <text evidence="6">Belongs to the major facilitator superfamily. Allantoate permease family.</text>
</comment>
<evidence type="ECO:0000256" key="4">
    <source>
        <dbReference type="ARBA" id="ARBA00022989"/>
    </source>
</evidence>
<dbReference type="PANTHER" id="PTHR43791:SF28">
    <property type="entry name" value="MAJOR FACILITATOR SUPERFAMILY (MFS) PROFILE DOMAIN-CONTAINING PROTEIN"/>
    <property type="match status" value="1"/>
</dbReference>
<keyword evidence="2" id="KW-0813">Transport</keyword>
<feature type="transmembrane region" description="Helical" evidence="8">
    <location>
        <begin position="35"/>
        <end position="56"/>
    </location>
</feature>
<dbReference type="InterPro" id="IPR036259">
    <property type="entry name" value="MFS_trans_sf"/>
</dbReference>
<feature type="transmembrane region" description="Helical" evidence="8">
    <location>
        <begin position="383"/>
        <end position="403"/>
    </location>
</feature>
<dbReference type="FunFam" id="1.20.1250.20:FF:000065">
    <property type="entry name" value="Putative MFS pantothenate transporter"/>
    <property type="match status" value="1"/>
</dbReference>
<accession>A0A364KNH6</accession>
<gene>
    <name evidence="9" type="ORF">BHQ10_001097</name>
</gene>
<evidence type="ECO:0000256" key="3">
    <source>
        <dbReference type="ARBA" id="ARBA00022692"/>
    </source>
</evidence>
<dbReference type="SUPFAM" id="SSF103473">
    <property type="entry name" value="MFS general substrate transporter"/>
    <property type="match status" value="1"/>
</dbReference>
<feature type="transmembrane region" description="Helical" evidence="8">
    <location>
        <begin position="136"/>
        <end position="160"/>
    </location>
</feature>
<evidence type="ECO:0000256" key="8">
    <source>
        <dbReference type="SAM" id="Phobius"/>
    </source>
</evidence>
<feature type="transmembrane region" description="Helical" evidence="8">
    <location>
        <begin position="355"/>
        <end position="377"/>
    </location>
</feature>
<feature type="transmembrane region" description="Helical" evidence="8">
    <location>
        <begin position="172"/>
        <end position="192"/>
    </location>
</feature>
<keyword evidence="10" id="KW-1185">Reference proteome</keyword>
<comment type="subcellular location">
    <subcellularLocation>
        <location evidence="1">Membrane</location>
        <topology evidence="1">Multi-pass membrane protein</topology>
    </subcellularLocation>
</comment>
<keyword evidence="3 8" id="KW-0812">Transmembrane</keyword>